<feature type="compositionally biased region" description="Polar residues" evidence="4">
    <location>
        <begin position="239"/>
        <end position="250"/>
    </location>
</feature>
<name>A0A1I8FBG4_9PLAT</name>
<dbReference type="GO" id="GO:0003723">
    <property type="term" value="F:RNA binding"/>
    <property type="evidence" value="ECO:0007669"/>
    <property type="project" value="UniProtKB-UniRule"/>
</dbReference>
<dbReference type="WBParaSite" id="maker-unitig_27966-snap-gene-0.1-mRNA-1">
    <property type="protein sequence ID" value="maker-unitig_27966-snap-gene-0.1-mRNA-1"/>
    <property type="gene ID" value="maker-unitig_27966-snap-gene-0.1"/>
</dbReference>
<protein>
    <submittedName>
        <fullName evidence="7">RRM domain-containing protein</fullName>
    </submittedName>
</protein>
<dbReference type="CDD" id="cd12325">
    <property type="entry name" value="RRM1_hnRNPA_hnRNPD_like"/>
    <property type="match status" value="1"/>
</dbReference>
<accession>A0A1I8FBG4</accession>
<dbReference type="InterPro" id="IPR012677">
    <property type="entry name" value="Nucleotide-bd_a/b_plait_sf"/>
</dbReference>
<evidence type="ECO:0000256" key="2">
    <source>
        <dbReference type="ARBA" id="ARBA00023242"/>
    </source>
</evidence>
<keyword evidence="6" id="KW-1185">Reference proteome</keyword>
<reference evidence="7" key="1">
    <citation type="submission" date="2016-11" db="UniProtKB">
        <authorList>
            <consortium name="WormBaseParasite"/>
        </authorList>
    </citation>
    <scope>IDENTIFICATION</scope>
</reference>
<feature type="region of interest" description="Disordered" evidence="4">
    <location>
        <begin position="142"/>
        <end position="172"/>
    </location>
</feature>
<dbReference type="InterPro" id="IPR035979">
    <property type="entry name" value="RBD_domain_sf"/>
</dbReference>
<evidence type="ECO:0000313" key="7">
    <source>
        <dbReference type="WBParaSite" id="maker-unitig_27966-snap-gene-0.1-mRNA-1"/>
    </source>
</evidence>
<feature type="compositionally biased region" description="Acidic residues" evidence="4">
    <location>
        <begin position="1"/>
        <end position="11"/>
    </location>
</feature>
<proteinExistence type="predicted"/>
<dbReference type="Proteomes" id="UP000095280">
    <property type="component" value="Unplaced"/>
</dbReference>
<dbReference type="GO" id="GO:0005654">
    <property type="term" value="C:nucleoplasm"/>
    <property type="evidence" value="ECO:0007669"/>
    <property type="project" value="TreeGrafter"/>
</dbReference>
<keyword evidence="2" id="KW-0539">Nucleus</keyword>
<dbReference type="PANTHER" id="PTHR48033:SF10">
    <property type="entry name" value="RNA-BINDING PROTEIN SQUID"/>
    <property type="match status" value="1"/>
</dbReference>
<feature type="region of interest" description="Disordered" evidence="4">
    <location>
        <begin position="238"/>
        <end position="258"/>
    </location>
</feature>
<dbReference type="SUPFAM" id="SSF54928">
    <property type="entry name" value="RNA-binding domain, RBD"/>
    <property type="match status" value="1"/>
</dbReference>
<feature type="region of interest" description="Disordered" evidence="4">
    <location>
        <begin position="1"/>
        <end position="23"/>
    </location>
</feature>
<evidence type="ECO:0000256" key="1">
    <source>
        <dbReference type="ARBA" id="ARBA00004123"/>
    </source>
</evidence>
<dbReference type="Gene3D" id="3.30.70.330">
    <property type="match status" value="1"/>
</dbReference>
<dbReference type="Pfam" id="PF00076">
    <property type="entry name" value="RRM_1"/>
    <property type="match status" value="1"/>
</dbReference>
<dbReference type="PANTHER" id="PTHR48033">
    <property type="entry name" value="RNA-BINDING (RRM/RBD/RNP MOTIFS) FAMILY PROTEIN"/>
    <property type="match status" value="1"/>
</dbReference>
<evidence type="ECO:0000256" key="4">
    <source>
        <dbReference type="SAM" id="MobiDB-lite"/>
    </source>
</evidence>
<dbReference type="AlphaFoldDB" id="A0A1I8FBG4"/>
<dbReference type="GO" id="GO:0000785">
    <property type="term" value="C:chromatin"/>
    <property type="evidence" value="ECO:0007669"/>
    <property type="project" value="TreeGrafter"/>
</dbReference>
<evidence type="ECO:0000259" key="5">
    <source>
        <dbReference type="PROSITE" id="PS50102"/>
    </source>
</evidence>
<evidence type="ECO:0000313" key="6">
    <source>
        <dbReference type="Proteomes" id="UP000095280"/>
    </source>
</evidence>
<dbReference type="PROSITE" id="PS50102">
    <property type="entry name" value="RRM"/>
    <property type="match status" value="1"/>
</dbReference>
<dbReference type="SMART" id="SM00360">
    <property type="entry name" value="RRM"/>
    <property type="match status" value="1"/>
</dbReference>
<sequence>MLASVDGDDDSCGSGNKDPTGAASQQLHCLPVAGATDTAGNEFGKLFIGGLSQLTNETSLRCHFGMYGQVEDAVVMMDSQTGRSRGFGFVKFRDPAVVDAVLETSDHVIDGKAVDVKQSNINVKGKSSRSLKIFVGGIAPEHDSATVPPVSPSSPGDGRQPHAGPDQATAPRLRLCRLRRTERVVARWAAALRRHLWPTSRSQSHEPPNSTPPLLPLEARASPLRRLLQRLQRHLSVPATANSNSNQQQLYKLAQPIT</sequence>
<comment type="subcellular location">
    <subcellularLocation>
        <location evidence="1">Nucleus</location>
    </subcellularLocation>
</comment>
<organism evidence="6 7">
    <name type="scientific">Macrostomum lignano</name>
    <dbReference type="NCBI Taxonomy" id="282301"/>
    <lineage>
        <taxon>Eukaryota</taxon>
        <taxon>Metazoa</taxon>
        <taxon>Spiralia</taxon>
        <taxon>Lophotrochozoa</taxon>
        <taxon>Platyhelminthes</taxon>
        <taxon>Rhabditophora</taxon>
        <taxon>Macrostomorpha</taxon>
        <taxon>Macrostomida</taxon>
        <taxon>Macrostomidae</taxon>
        <taxon>Macrostomum</taxon>
    </lineage>
</organism>
<feature type="domain" description="RRM" evidence="5">
    <location>
        <begin position="44"/>
        <end position="128"/>
    </location>
</feature>
<evidence type="ECO:0000256" key="3">
    <source>
        <dbReference type="PROSITE-ProRule" id="PRU00176"/>
    </source>
</evidence>
<keyword evidence="3" id="KW-0694">RNA-binding</keyword>
<dbReference type="InterPro" id="IPR000504">
    <property type="entry name" value="RRM_dom"/>
</dbReference>
<dbReference type="GO" id="GO:0010468">
    <property type="term" value="P:regulation of gene expression"/>
    <property type="evidence" value="ECO:0007669"/>
    <property type="project" value="TreeGrafter"/>
</dbReference>